<protein>
    <submittedName>
        <fullName evidence="3">Uncharacterized protein</fullName>
    </submittedName>
</protein>
<feature type="region of interest" description="Disordered" evidence="1">
    <location>
        <begin position="194"/>
        <end position="265"/>
    </location>
</feature>
<dbReference type="Proteomes" id="UP000283509">
    <property type="component" value="Unassembled WGS sequence"/>
</dbReference>
<reference evidence="3 4" key="2">
    <citation type="submission" date="2019-01" db="EMBL/GenBank/DDBJ databases">
        <title>The decoding of complex shrimp genome reveals the adaptation for benthos swimmer, frequently molting mechanism and breeding impact on genome.</title>
        <authorList>
            <person name="Sun Y."/>
            <person name="Gao Y."/>
            <person name="Yu Y."/>
        </authorList>
    </citation>
    <scope>NUCLEOTIDE SEQUENCE [LARGE SCALE GENOMIC DNA]</scope>
    <source>
        <tissue evidence="3">Muscle</tissue>
    </source>
</reference>
<reference evidence="3 4" key="1">
    <citation type="submission" date="2018-04" db="EMBL/GenBank/DDBJ databases">
        <authorList>
            <person name="Zhang X."/>
            <person name="Yuan J."/>
            <person name="Li F."/>
            <person name="Xiang J."/>
        </authorList>
    </citation>
    <scope>NUCLEOTIDE SEQUENCE [LARGE SCALE GENOMIC DNA]</scope>
    <source>
        <tissue evidence="3">Muscle</tissue>
    </source>
</reference>
<feature type="compositionally biased region" description="Polar residues" evidence="1">
    <location>
        <begin position="241"/>
        <end position="250"/>
    </location>
</feature>
<gene>
    <name evidence="3" type="ORF">C7M84_006426</name>
</gene>
<dbReference type="AlphaFoldDB" id="A0A3R7MFL6"/>
<keyword evidence="2" id="KW-0812">Transmembrane</keyword>
<keyword evidence="4" id="KW-1185">Reference proteome</keyword>
<keyword evidence="2" id="KW-1133">Transmembrane helix</keyword>
<dbReference type="EMBL" id="QCYY01001815">
    <property type="protein sequence ID" value="ROT75060.1"/>
    <property type="molecule type" value="Genomic_DNA"/>
</dbReference>
<organism evidence="3 4">
    <name type="scientific">Penaeus vannamei</name>
    <name type="common">Whiteleg shrimp</name>
    <name type="synonym">Litopenaeus vannamei</name>
    <dbReference type="NCBI Taxonomy" id="6689"/>
    <lineage>
        <taxon>Eukaryota</taxon>
        <taxon>Metazoa</taxon>
        <taxon>Ecdysozoa</taxon>
        <taxon>Arthropoda</taxon>
        <taxon>Crustacea</taxon>
        <taxon>Multicrustacea</taxon>
        <taxon>Malacostraca</taxon>
        <taxon>Eumalacostraca</taxon>
        <taxon>Eucarida</taxon>
        <taxon>Decapoda</taxon>
        <taxon>Dendrobranchiata</taxon>
        <taxon>Penaeoidea</taxon>
        <taxon>Penaeidae</taxon>
        <taxon>Penaeus</taxon>
    </lineage>
</organism>
<evidence type="ECO:0000256" key="1">
    <source>
        <dbReference type="SAM" id="MobiDB-lite"/>
    </source>
</evidence>
<feature type="transmembrane region" description="Helical" evidence="2">
    <location>
        <begin position="92"/>
        <end position="116"/>
    </location>
</feature>
<feature type="transmembrane region" description="Helical" evidence="2">
    <location>
        <begin position="63"/>
        <end position="85"/>
    </location>
</feature>
<evidence type="ECO:0000313" key="4">
    <source>
        <dbReference type="Proteomes" id="UP000283509"/>
    </source>
</evidence>
<sequence length="370" mass="39983">MSRPAWGRCPPGRRRAVSSCSLALLFSTLFAVRGSPRGPPYLGDEEAKSCCGLMVTQAVSIRWFIIMIAFVGLCCTVVGTVLGAVKTHNSEYVTITLLMIGVGIVLITVSGVAWHLTSRDAPCRVMLGLAPHDSARGEPRRFMARMAPAFGRPHHPYAAMMYPEFQYRPPPPSYQASMQEYRLRLLLLDRHHAHNASPQAPSPPPTYRSGTHNFRGLGVNTLGRESNYSHPPSYRSREGSISHNPDTVPSTHPGGNVAPAHSRDPSCLSFLSHDSIYSTGAPPSQDGSLRAGQIVDRDKVAVVEDSVLPPAKKDSRRDDNTVTIVQTTDSSQVIGSDAVVVTVSGSNANYVTAPSQHQTTDAEISVLAHL</sequence>
<dbReference type="OrthoDB" id="10070859at2759"/>
<name>A0A3R7MFL6_PENVA</name>
<evidence type="ECO:0000256" key="2">
    <source>
        <dbReference type="SAM" id="Phobius"/>
    </source>
</evidence>
<accession>A0A3R7MFL6</accession>
<proteinExistence type="predicted"/>
<keyword evidence="2" id="KW-0472">Membrane</keyword>
<evidence type="ECO:0000313" key="3">
    <source>
        <dbReference type="EMBL" id="ROT75060.1"/>
    </source>
</evidence>
<dbReference type="STRING" id="6689.A0A3R7MFL6"/>
<comment type="caution">
    <text evidence="3">The sequence shown here is derived from an EMBL/GenBank/DDBJ whole genome shotgun (WGS) entry which is preliminary data.</text>
</comment>